<dbReference type="InterPro" id="IPR031107">
    <property type="entry name" value="Small_HSP"/>
</dbReference>
<evidence type="ECO:0000256" key="1">
    <source>
        <dbReference type="PROSITE-ProRule" id="PRU00285"/>
    </source>
</evidence>
<evidence type="ECO:0000313" key="6">
    <source>
        <dbReference type="Proteomes" id="UP000179448"/>
    </source>
</evidence>
<dbReference type="Proteomes" id="UP000179448">
    <property type="component" value="Unassembled WGS sequence"/>
</dbReference>
<feature type="compositionally biased region" description="Acidic residues" evidence="3">
    <location>
        <begin position="24"/>
        <end position="35"/>
    </location>
</feature>
<comment type="similarity">
    <text evidence="1 2">Belongs to the small heat shock protein (HSP20) family.</text>
</comment>
<dbReference type="SUPFAM" id="SSF49764">
    <property type="entry name" value="HSP20-like chaperones"/>
    <property type="match status" value="1"/>
</dbReference>
<dbReference type="AlphaFoldDB" id="A0A1F6WN84"/>
<dbReference type="EMBL" id="MFUQ01000020">
    <property type="protein sequence ID" value="OGI83294.1"/>
    <property type="molecule type" value="Genomic_DNA"/>
</dbReference>
<protein>
    <recommendedName>
        <fullName evidence="4">SHSP domain-containing protein</fullName>
    </recommendedName>
</protein>
<dbReference type="InterPro" id="IPR008978">
    <property type="entry name" value="HSP20-like_chaperone"/>
</dbReference>
<feature type="compositionally biased region" description="Polar residues" evidence="3">
    <location>
        <begin position="1"/>
        <end position="16"/>
    </location>
</feature>
<evidence type="ECO:0000313" key="5">
    <source>
        <dbReference type="EMBL" id="OGI83294.1"/>
    </source>
</evidence>
<sequence>MPRQRSFLQRLSSTLHMNGHNDREYEEGMPEDDQDVESKDAPTADDHDGQLGVDVYETSNAIIIKAMVAGVKKNDLEISISRESVTLRGERYDTNAPDDATYIYQELYWGSFARTVELPDEVDIDHAEATEKNGLLVITLPKVDKKRTTKLEIE</sequence>
<organism evidence="5 6">
    <name type="scientific">Candidatus Nomurabacteria bacterium RIFCSPLOWO2_01_FULL_36_10b</name>
    <dbReference type="NCBI Taxonomy" id="1801766"/>
    <lineage>
        <taxon>Bacteria</taxon>
        <taxon>Candidatus Nomuraibacteriota</taxon>
    </lineage>
</organism>
<proteinExistence type="inferred from homology"/>
<reference evidence="5 6" key="1">
    <citation type="journal article" date="2016" name="Nat. Commun.">
        <title>Thousands of microbial genomes shed light on interconnected biogeochemical processes in an aquifer system.</title>
        <authorList>
            <person name="Anantharaman K."/>
            <person name="Brown C.T."/>
            <person name="Hug L.A."/>
            <person name="Sharon I."/>
            <person name="Castelle C.J."/>
            <person name="Probst A.J."/>
            <person name="Thomas B.C."/>
            <person name="Singh A."/>
            <person name="Wilkins M.J."/>
            <person name="Karaoz U."/>
            <person name="Brodie E.L."/>
            <person name="Williams K.H."/>
            <person name="Hubbard S.S."/>
            <person name="Banfield J.F."/>
        </authorList>
    </citation>
    <scope>NUCLEOTIDE SEQUENCE [LARGE SCALE GENOMIC DNA]</scope>
</reference>
<feature type="domain" description="SHSP" evidence="4">
    <location>
        <begin position="44"/>
        <end position="154"/>
    </location>
</feature>
<dbReference type="Pfam" id="PF00011">
    <property type="entry name" value="HSP20"/>
    <property type="match status" value="1"/>
</dbReference>
<dbReference type="CDD" id="cd06464">
    <property type="entry name" value="ACD_sHsps-like"/>
    <property type="match status" value="1"/>
</dbReference>
<dbReference type="Gene3D" id="2.60.40.790">
    <property type="match status" value="1"/>
</dbReference>
<evidence type="ECO:0000259" key="4">
    <source>
        <dbReference type="PROSITE" id="PS01031"/>
    </source>
</evidence>
<feature type="region of interest" description="Disordered" evidence="3">
    <location>
        <begin position="1"/>
        <end position="51"/>
    </location>
</feature>
<dbReference type="PANTHER" id="PTHR11527">
    <property type="entry name" value="HEAT-SHOCK PROTEIN 20 FAMILY MEMBER"/>
    <property type="match status" value="1"/>
</dbReference>
<comment type="caution">
    <text evidence="5">The sequence shown here is derived from an EMBL/GenBank/DDBJ whole genome shotgun (WGS) entry which is preliminary data.</text>
</comment>
<evidence type="ECO:0000256" key="2">
    <source>
        <dbReference type="RuleBase" id="RU003616"/>
    </source>
</evidence>
<accession>A0A1F6WN84</accession>
<name>A0A1F6WN84_9BACT</name>
<feature type="compositionally biased region" description="Basic and acidic residues" evidence="3">
    <location>
        <begin position="36"/>
        <end position="49"/>
    </location>
</feature>
<gene>
    <name evidence="5" type="ORF">A2997_02250</name>
</gene>
<evidence type="ECO:0000256" key="3">
    <source>
        <dbReference type="SAM" id="MobiDB-lite"/>
    </source>
</evidence>
<dbReference type="PROSITE" id="PS01031">
    <property type="entry name" value="SHSP"/>
    <property type="match status" value="1"/>
</dbReference>
<dbReference type="STRING" id="1801766.A2997_02250"/>
<dbReference type="InterPro" id="IPR002068">
    <property type="entry name" value="A-crystallin/Hsp20_dom"/>
</dbReference>